<evidence type="ECO:0000256" key="2">
    <source>
        <dbReference type="ARBA" id="ARBA00002631"/>
    </source>
</evidence>
<proteinExistence type="inferred from homology"/>
<dbReference type="InterPro" id="IPR036895">
    <property type="entry name" value="Uracil-DNA_glycosylase-like_sf"/>
</dbReference>
<dbReference type="NCBIfam" id="NF003591">
    <property type="entry name" value="PRK05254.1-4"/>
    <property type="match status" value="1"/>
</dbReference>
<dbReference type="PANTHER" id="PTHR11264:SF0">
    <property type="entry name" value="URACIL-DNA GLYCOSYLASE"/>
    <property type="match status" value="1"/>
</dbReference>
<organism evidence="13 14">
    <name type="scientific">Xylella taiwanensis</name>
    <dbReference type="NCBI Taxonomy" id="1444770"/>
    <lineage>
        <taxon>Bacteria</taxon>
        <taxon>Pseudomonadati</taxon>
        <taxon>Pseudomonadota</taxon>
        <taxon>Gammaproteobacteria</taxon>
        <taxon>Lysobacterales</taxon>
        <taxon>Lysobacteraceae</taxon>
        <taxon>Xylella</taxon>
    </lineage>
</organism>
<dbReference type="GeneID" id="68901756"/>
<evidence type="ECO:0000313" key="13">
    <source>
        <dbReference type="EMBL" id="MCD8472018.1"/>
    </source>
</evidence>
<name>A0ABS8TS94_9GAMM</name>
<dbReference type="InterPro" id="IPR018085">
    <property type="entry name" value="Ura-DNA_Glyclase_AS"/>
</dbReference>
<evidence type="ECO:0000256" key="3">
    <source>
        <dbReference type="ARBA" id="ARBA00008184"/>
    </source>
</evidence>
<keyword evidence="6 9" id="KW-0227">DNA damage</keyword>
<evidence type="ECO:0000256" key="5">
    <source>
        <dbReference type="ARBA" id="ARBA00018429"/>
    </source>
</evidence>
<comment type="caution">
    <text evidence="13">The sequence shown here is derived from an EMBL/GenBank/DDBJ whole genome shotgun (WGS) entry which is preliminary data.</text>
</comment>
<dbReference type="HAMAP" id="MF_00148">
    <property type="entry name" value="UDG"/>
    <property type="match status" value="1"/>
</dbReference>
<dbReference type="Gene3D" id="3.40.470.10">
    <property type="entry name" value="Uracil-DNA glycosylase-like domain"/>
    <property type="match status" value="1"/>
</dbReference>
<feature type="domain" description="Uracil-DNA glycosylase-like" evidence="12">
    <location>
        <begin position="64"/>
        <end position="224"/>
    </location>
</feature>
<dbReference type="InterPro" id="IPR005122">
    <property type="entry name" value="Uracil-DNA_glycosylase-like"/>
</dbReference>
<evidence type="ECO:0000256" key="11">
    <source>
        <dbReference type="RuleBase" id="RU003780"/>
    </source>
</evidence>
<dbReference type="PANTHER" id="PTHR11264">
    <property type="entry name" value="URACIL-DNA GLYCOSYLASE"/>
    <property type="match status" value="1"/>
</dbReference>
<dbReference type="RefSeq" id="WP_038271245.1">
    <property type="nucleotide sequence ID" value="NZ_CP053627.1"/>
</dbReference>
<evidence type="ECO:0000256" key="9">
    <source>
        <dbReference type="HAMAP-Rule" id="MF_00148"/>
    </source>
</evidence>
<gene>
    <name evidence="9 13" type="primary">ung</name>
    <name evidence="13" type="ORF">LPH55_00675</name>
</gene>
<evidence type="ECO:0000256" key="8">
    <source>
        <dbReference type="ARBA" id="ARBA00023204"/>
    </source>
</evidence>
<comment type="function">
    <text evidence="2 9 11">Excises uracil residues from the DNA which can arise as a result of misincorporation of dUMP residues by DNA polymerase or due to deamination of cytosine.</text>
</comment>
<comment type="subcellular location">
    <subcellularLocation>
        <location evidence="9">Cytoplasm</location>
    </subcellularLocation>
</comment>
<evidence type="ECO:0000256" key="7">
    <source>
        <dbReference type="ARBA" id="ARBA00022801"/>
    </source>
</evidence>
<dbReference type="Pfam" id="PF03167">
    <property type="entry name" value="UDG"/>
    <property type="match status" value="1"/>
</dbReference>
<evidence type="ECO:0000256" key="4">
    <source>
        <dbReference type="ARBA" id="ARBA00012030"/>
    </source>
</evidence>
<dbReference type="SMART" id="SM00987">
    <property type="entry name" value="UreE_C"/>
    <property type="match status" value="1"/>
</dbReference>
<comment type="similarity">
    <text evidence="3 9 11">Belongs to the uracil-DNA glycosylase (UDG) superfamily. UNG family.</text>
</comment>
<dbReference type="NCBIfam" id="TIGR00628">
    <property type="entry name" value="ung"/>
    <property type="match status" value="1"/>
</dbReference>
<keyword evidence="14" id="KW-1185">Reference proteome</keyword>
<dbReference type="Proteomes" id="UP001430701">
    <property type="component" value="Unassembled WGS sequence"/>
</dbReference>
<accession>A0ABS8TS94</accession>
<sequence>MSEQVGVNDGIAESRIQLESSWKARVGSWLLRPEMLGLAAFLRARKVAGVRVYPPGSQIFAAFEATPFEQVKVVILGQDPYHGYGQAHGLCFSVRPCTPVPPSLLNIYKEIEDDLGLMRPDHGCLLPWAKRGVLLLNAVLTVEDGRAGAHQGKGWEGFTDHVVDTLNREREGLVFMLWGSYAQTKGKVIDTRRHCVLNAAHPSPLSAHRGFLGCRHFSLGNQYLTQRGLAPVDWSLPSCSALDGPI</sequence>
<dbReference type="NCBIfam" id="NF003588">
    <property type="entry name" value="PRK05254.1-1"/>
    <property type="match status" value="1"/>
</dbReference>
<dbReference type="SMART" id="SM00986">
    <property type="entry name" value="UDG"/>
    <property type="match status" value="1"/>
</dbReference>
<dbReference type="NCBIfam" id="NF003592">
    <property type="entry name" value="PRK05254.1-5"/>
    <property type="match status" value="1"/>
</dbReference>
<evidence type="ECO:0000259" key="12">
    <source>
        <dbReference type="SMART" id="SM00986"/>
    </source>
</evidence>
<evidence type="ECO:0000313" key="14">
    <source>
        <dbReference type="Proteomes" id="UP001430701"/>
    </source>
</evidence>
<reference evidence="13" key="1">
    <citation type="submission" date="2021-11" db="EMBL/GenBank/DDBJ databases">
        <title>Genome sequence of Xylella taiwanensis PLS432.</title>
        <authorList>
            <person name="Weng L.-W."/>
            <person name="Su C.-C."/>
            <person name="Tsai C.-W."/>
            <person name="Kuo C.-H."/>
        </authorList>
    </citation>
    <scope>NUCLEOTIDE SEQUENCE</scope>
    <source>
        <strain evidence="13">PLS432</strain>
    </source>
</reference>
<keyword evidence="8 9" id="KW-0234">DNA repair</keyword>
<dbReference type="PROSITE" id="PS00130">
    <property type="entry name" value="U_DNA_GLYCOSYLASE"/>
    <property type="match status" value="1"/>
</dbReference>
<dbReference type="InterPro" id="IPR002043">
    <property type="entry name" value="UDG_fam1"/>
</dbReference>
<keyword evidence="7 9" id="KW-0378">Hydrolase</keyword>
<dbReference type="EMBL" id="JAJPPU010000001">
    <property type="protein sequence ID" value="MCD8472018.1"/>
    <property type="molecule type" value="Genomic_DNA"/>
</dbReference>
<feature type="active site" description="Proton acceptor" evidence="9 10">
    <location>
        <position position="79"/>
    </location>
</feature>
<comment type="catalytic activity">
    <reaction evidence="1 9 11">
        <text>Hydrolyzes single-stranded DNA or mismatched double-stranded DNA and polynucleotides, releasing free uracil.</text>
        <dbReference type="EC" id="3.2.2.27"/>
    </reaction>
</comment>
<keyword evidence="13" id="KW-0326">Glycosidase</keyword>
<dbReference type="GO" id="GO:0004844">
    <property type="term" value="F:uracil DNA N-glycosylase activity"/>
    <property type="evidence" value="ECO:0007669"/>
    <property type="project" value="UniProtKB-EC"/>
</dbReference>
<dbReference type="EC" id="3.2.2.27" evidence="4 9"/>
<evidence type="ECO:0000256" key="1">
    <source>
        <dbReference type="ARBA" id="ARBA00001400"/>
    </source>
</evidence>
<dbReference type="NCBIfam" id="NF003589">
    <property type="entry name" value="PRK05254.1-2"/>
    <property type="match status" value="1"/>
</dbReference>
<evidence type="ECO:0000256" key="6">
    <source>
        <dbReference type="ARBA" id="ARBA00022763"/>
    </source>
</evidence>
<dbReference type="SUPFAM" id="SSF52141">
    <property type="entry name" value="Uracil-DNA glycosylase-like"/>
    <property type="match status" value="1"/>
</dbReference>
<keyword evidence="9" id="KW-0963">Cytoplasm</keyword>
<dbReference type="CDD" id="cd10027">
    <property type="entry name" value="UDG-F1-like"/>
    <property type="match status" value="1"/>
</dbReference>
<protein>
    <recommendedName>
        <fullName evidence="5 9">Uracil-DNA glycosylase</fullName>
        <shortName evidence="9">UDG</shortName>
        <ecNumber evidence="4 9">3.2.2.27</ecNumber>
    </recommendedName>
</protein>
<evidence type="ECO:0000256" key="10">
    <source>
        <dbReference type="PROSITE-ProRule" id="PRU10072"/>
    </source>
</evidence>